<sequence>MERFAPQDILPKDSVPARLVGRVWDPESGGPRVVAVRGEDVYDITGHARTVADLMEQADPGRIVAGALDRPRWKLAELVEASWNKDTDRPHLLAPVDLQVIKACGVTFVESMVERVIEERCAGDANKAAEVRELVGKALGGSISSLRPGSEAAMQAKKVLLSEGMWSQYLEVGIGPDPEVFTKAPVLSAVGFGTDVGLPTFSSWNNPEPELVLIVDSRGSVRGATLGNDVNLRDVEGRSALLLGKAKDNNASTALGPFIRLFDGDFTLDTLRQEEITLEVRGQDGYLLEGRNNVAKISRPFEELVRAACGRHHQYPDGFALFTGTLFAPTQDRDASGQGFTHHPGDTVAIRSEHLGALVNRTGVTEELPPWTYGIRDLFAYLQSPAAAGTPQQAGRNS</sequence>
<comment type="similarity">
    <text evidence="1">Belongs to the FAH family.</text>
</comment>
<comment type="caution">
    <text evidence="4">The sequence shown here is derived from an EMBL/GenBank/DDBJ whole genome shotgun (WGS) entry which is preliminary data.</text>
</comment>
<evidence type="ECO:0000256" key="1">
    <source>
        <dbReference type="ARBA" id="ARBA00010211"/>
    </source>
</evidence>
<dbReference type="Gene3D" id="3.90.850.10">
    <property type="entry name" value="Fumarylacetoacetase-like, C-terminal domain"/>
    <property type="match status" value="1"/>
</dbReference>
<feature type="domain" description="Fumarylacetoacetase-like C-terminal" evidence="3">
    <location>
        <begin position="187"/>
        <end position="361"/>
    </location>
</feature>
<name>A0ABQ5MV41_9MICC</name>
<dbReference type="SUPFAM" id="SSF56529">
    <property type="entry name" value="FAH"/>
    <property type="match status" value="1"/>
</dbReference>
<keyword evidence="2" id="KW-0479">Metal-binding</keyword>
<dbReference type="InterPro" id="IPR011234">
    <property type="entry name" value="Fumarylacetoacetase-like_C"/>
</dbReference>
<dbReference type="PANTHER" id="PTHR42796">
    <property type="entry name" value="FUMARYLACETOACETATE HYDROLASE DOMAIN-CONTAINING PROTEIN 2A-RELATED"/>
    <property type="match status" value="1"/>
</dbReference>
<dbReference type="PANTHER" id="PTHR42796:SF7">
    <property type="entry name" value="2-DEHYDRO-3-DEOXY-D-ARABINONATE DEHYDRATASE"/>
    <property type="match status" value="1"/>
</dbReference>
<dbReference type="GO" id="GO:0016787">
    <property type="term" value="F:hydrolase activity"/>
    <property type="evidence" value="ECO:0007669"/>
    <property type="project" value="UniProtKB-KW"/>
</dbReference>
<gene>
    <name evidence="4" type="ORF">AHIS1636_22910</name>
</gene>
<dbReference type="InterPro" id="IPR036663">
    <property type="entry name" value="Fumarylacetoacetase_C_sf"/>
</dbReference>
<dbReference type="EMBL" id="BRVS01000009">
    <property type="protein sequence ID" value="GLB67851.1"/>
    <property type="molecule type" value="Genomic_DNA"/>
</dbReference>
<evidence type="ECO:0000256" key="2">
    <source>
        <dbReference type="ARBA" id="ARBA00022723"/>
    </source>
</evidence>
<evidence type="ECO:0000313" key="4">
    <source>
        <dbReference type="EMBL" id="GLB67851.1"/>
    </source>
</evidence>
<keyword evidence="5" id="KW-1185">Reference proteome</keyword>
<keyword evidence="4" id="KW-0378">Hydrolase</keyword>
<dbReference type="RefSeq" id="WP_264795963.1">
    <property type="nucleotide sequence ID" value="NZ_BRVS01000009.1"/>
</dbReference>
<dbReference type="Proteomes" id="UP001209654">
    <property type="component" value="Unassembled WGS sequence"/>
</dbReference>
<evidence type="ECO:0000313" key="5">
    <source>
        <dbReference type="Proteomes" id="UP001209654"/>
    </source>
</evidence>
<dbReference type="InterPro" id="IPR051121">
    <property type="entry name" value="FAH"/>
</dbReference>
<dbReference type="Pfam" id="PF01557">
    <property type="entry name" value="FAA_hydrolase"/>
    <property type="match status" value="1"/>
</dbReference>
<accession>A0ABQ5MV41</accession>
<proteinExistence type="inferred from homology"/>
<reference evidence="4 5" key="1">
    <citation type="journal article" date="2023" name="Int. J. Syst. Evol. Microbiol.">
        <title>Arthrobacter mangrovi sp. nov., an actinobacterium isolated from the rhizosphere of a mangrove.</title>
        <authorList>
            <person name="Hamada M."/>
            <person name="Saitou S."/>
            <person name="Enomoto N."/>
            <person name="Nanri K."/>
            <person name="Hidaka K."/>
            <person name="Miura T."/>
            <person name="Tamura T."/>
        </authorList>
    </citation>
    <scope>NUCLEOTIDE SEQUENCE [LARGE SCALE GENOMIC DNA]</scope>
    <source>
        <strain evidence="4 5">NBRC 112813</strain>
    </source>
</reference>
<evidence type="ECO:0000259" key="3">
    <source>
        <dbReference type="Pfam" id="PF01557"/>
    </source>
</evidence>
<protein>
    <submittedName>
        <fullName evidence="4">Fumarylacetoacetate hydrolase</fullName>
    </submittedName>
</protein>
<organism evidence="4 5">
    <name type="scientific">Arthrobacter mangrovi</name>
    <dbReference type="NCBI Taxonomy" id="2966350"/>
    <lineage>
        <taxon>Bacteria</taxon>
        <taxon>Bacillati</taxon>
        <taxon>Actinomycetota</taxon>
        <taxon>Actinomycetes</taxon>
        <taxon>Micrococcales</taxon>
        <taxon>Micrococcaceae</taxon>
        <taxon>Arthrobacter</taxon>
    </lineage>
</organism>